<keyword evidence="8 11" id="KW-1133">Transmembrane helix</keyword>
<name>A0ABW9RSK1_9BACT</name>
<dbReference type="RefSeq" id="WP_155174161.1">
    <property type="nucleotide sequence ID" value="NZ_BAAAFL010000006.1"/>
</dbReference>
<dbReference type="EC" id="3.4.24.-" evidence="11"/>
<gene>
    <name evidence="13" type="primary">rseP</name>
    <name evidence="13" type="ORF">E1163_19540</name>
</gene>
<comment type="cofactor">
    <cofactor evidence="1 11">
        <name>Zn(2+)</name>
        <dbReference type="ChEBI" id="CHEBI:29105"/>
    </cofactor>
</comment>
<accession>A0ABW9RSK1</accession>
<evidence type="ECO:0000256" key="1">
    <source>
        <dbReference type="ARBA" id="ARBA00001947"/>
    </source>
</evidence>
<dbReference type="InterPro" id="IPR001478">
    <property type="entry name" value="PDZ"/>
</dbReference>
<feature type="transmembrane region" description="Helical" evidence="11">
    <location>
        <begin position="373"/>
        <end position="398"/>
    </location>
</feature>
<sequence length="448" mass="49650">MEGLVMTAQIILSLSILVGLHEMGHLLAAKAFGMRVEQFSIGFPPKIFSFKYGETEYALSAIPLGGFVKISGMIDESMDTEAMKEPPKPYEFRSKPAWQRLIVMLGGIIVNVITGIIIFICLTYIYGDTFISNDAVNEHGGIVALEVGEELGFQTGDKIVKINGKEFEDFSDVFNPNVFMGSGSYYTVERNGELVDIQIPGNFIEKMNNKEAAAKFIVPDVPALVGEVQKGSIADEIGLQEYDRIVEISGVKIDNPHKMSEVVKGYKEDTISLTIERNGELLSYKHDFRNDTIIGIGFTSPEDMFAKVEYGLGESIGIGTERAFGIVFLQIKAFGKMFSGELSVTKSLAGPIGIAQAYGGDWQWERFWRMTGLLSMVLAFMNLLPIPALDGGHVMFLSYEIISGRKPSDKFLENAQKVGMAFLLLLMVFIIFNDIFKIEFVKNLFGMN</sequence>
<dbReference type="Gene3D" id="2.30.42.10">
    <property type="match status" value="1"/>
</dbReference>
<keyword evidence="10 11" id="KW-0472">Membrane</keyword>
<dbReference type="GO" id="GO:0008237">
    <property type="term" value="F:metallopeptidase activity"/>
    <property type="evidence" value="ECO:0007669"/>
    <property type="project" value="UniProtKB-KW"/>
</dbReference>
<dbReference type="NCBIfam" id="TIGR00054">
    <property type="entry name" value="RIP metalloprotease RseP"/>
    <property type="match status" value="1"/>
</dbReference>
<dbReference type="InterPro" id="IPR036034">
    <property type="entry name" value="PDZ_sf"/>
</dbReference>
<evidence type="ECO:0000313" key="13">
    <source>
        <dbReference type="EMBL" id="MTI27157.1"/>
    </source>
</evidence>
<dbReference type="CDD" id="cd06163">
    <property type="entry name" value="S2P-M50_PDZ_RseP-like"/>
    <property type="match status" value="1"/>
</dbReference>
<keyword evidence="14" id="KW-1185">Reference proteome</keyword>
<feature type="domain" description="PDZ" evidence="12">
    <location>
        <begin position="193"/>
        <end position="279"/>
    </location>
</feature>
<comment type="subcellular location">
    <subcellularLocation>
        <location evidence="2">Membrane</location>
        <topology evidence="2">Multi-pass membrane protein</topology>
    </subcellularLocation>
</comment>
<keyword evidence="9 11" id="KW-0482">Metalloprotease</keyword>
<dbReference type="PANTHER" id="PTHR42837:SF2">
    <property type="entry name" value="MEMBRANE METALLOPROTEASE ARASP2, CHLOROPLASTIC-RELATED"/>
    <property type="match status" value="1"/>
</dbReference>
<dbReference type="InterPro" id="IPR008915">
    <property type="entry name" value="Peptidase_M50"/>
</dbReference>
<keyword evidence="4" id="KW-0645">Protease</keyword>
<keyword evidence="11" id="KW-0479">Metal-binding</keyword>
<keyword evidence="7 11" id="KW-0862">Zinc</keyword>
<dbReference type="InterPro" id="IPR041489">
    <property type="entry name" value="PDZ_6"/>
</dbReference>
<evidence type="ECO:0000256" key="10">
    <source>
        <dbReference type="ARBA" id="ARBA00023136"/>
    </source>
</evidence>
<dbReference type="PANTHER" id="PTHR42837">
    <property type="entry name" value="REGULATOR OF SIGMA-E PROTEASE RSEP"/>
    <property type="match status" value="1"/>
</dbReference>
<evidence type="ECO:0000256" key="7">
    <source>
        <dbReference type="ARBA" id="ARBA00022833"/>
    </source>
</evidence>
<evidence type="ECO:0000259" key="12">
    <source>
        <dbReference type="SMART" id="SM00228"/>
    </source>
</evidence>
<evidence type="ECO:0000256" key="5">
    <source>
        <dbReference type="ARBA" id="ARBA00022692"/>
    </source>
</evidence>
<feature type="transmembrane region" description="Helical" evidence="11">
    <location>
        <begin position="101"/>
        <end position="126"/>
    </location>
</feature>
<feature type="transmembrane region" description="Helical" evidence="11">
    <location>
        <begin position="418"/>
        <end position="436"/>
    </location>
</feature>
<comment type="similarity">
    <text evidence="3 11">Belongs to the peptidase M50B family.</text>
</comment>
<dbReference type="Proteomes" id="UP000798808">
    <property type="component" value="Unassembled WGS sequence"/>
</dbReference>
<evidence type="ECO:0000256" key="3">
    <source>
        <dbReference type="ARBA" id="ARBA00007931"/>
    </source>
</evidence>
<protein>
    <recommendedName>
        <fullName evidence="11">Zinc metalloprotease</fullName>
        <ecNumber evidence="11">3.4.24.-</ecNumber>
    </recommendedName>
</protein>
<dbReference type="Pfam" id="PF02163">
    <property type="entry name" value="Peptidase_M50"/>
    <property type="match status" value="1"/>
</dbReference>
<evidence type="ECO:0000256" key="11">
    <source>
        <dbReference type="RuleBase" id="RU362031"/>
    </source>
</evidence>
<evidence type="ECO:0000256" key="2">
    <source>
        <dbReference type="ARBA" id="ARBA00004141"/>
    </source>
</evidence>
<dbReference type="Pfam" id="PF17820">
    <property type="entry name" value="PDZ_6"/>
    <property type="match status" value="1"/>
</dbReference>
<evidence type="ECO:0000256" key="4">
    <source>
        <dbReference type="ARBA" id="ARBA00022670"/>
    </source>
</evidence>
<dbReference type="InterPro" id="IPR004387">
    <property type="entry name" value="Pept_M50_Zn"/>
</dbReference>
<dbReference type="EMBL" id="SMLW01000615">
    <property type="protein sequence ID" value="MTI27157.1"/>
    <property type="molecule type" value="Genomic_DNA"/>
</dbReference>
<proteinExistence type="inferred from homology"/>
<dbReference type="SUPFAM" id="SSF50156">
    <property type="entry name" value="PDZ domain-like"/>
    <property type="match status" value="2"/>
</dbReference>
<keyword evidence="5 11" id="KW-0812">Transmembrane</keyword>
<evidence type="ECO:0000256" key="6">
    <source>
        <dbReference type="ARBA" id="ARBA00022801"/>
    </source>
</evidence>
<organism evidence="13 14">
    <name type="scientific">Fulvivirga kasyanovii</name>
    <dbReference type="NCBI Taxonomy" id="396812"/>
    <lineage>
        <taxon>Bacteria</taxon>
        <taxon>Pseudomonadati</taxon>
        <taxon>Bacteroidota</taxon>
        <taxon>Cytophagia</taxon>
        <taxon>Cytophagales</taxon>
        <taxon>Fulvivirgaceae</taxon>
        <taxon>Fulvivirga</taxon>
    </lineage>
</organism>
<dbReference type="SMART" id="SM00228">
    <property type="entry name" value="PDZ"/>
    <property type="match status" value="1"/>
</dbReference>
<comment type="caution">
    <text evidence="13">The sequence shown here is derived from an EMBL/GenBank/DDBJ whole genome shotgun (WGS) entry which is preliminary data.</text>
</comment>
<evidence type="ECO:0000256" key="8">
    <source>
        <dbReference type="ARBA" id="ARBA00022989"/>
    </source>
</evidence>
<keyword evidence="6 11" id="KW-0378">Hydrolase</keyword>
<reference evidence="13 14" key="1">
    <citation type="submission" date="2019-02" db="EMBL/GenBank/DDBJ databases">
        <authorList>
            <person name="Goldberg S.R."/>
            <person name="Haltli B.A."/>
            <person name="Correa H."/>
            <person name="Russell K.G."/>
        </authorList>
    </citation>
    <scope>NUCLEOTIDE SEQUENCE [LARGE SCALE GENOMIC DNA]</scope>
    <source>
        <strain evidence="13 14">JCM 16186</strain>
    </source>
</reference>
<evidence type="ECO:0000256" key="9">
    <source>
        <dbReference type="ARBA" id="ARBA00023049"/>
    </source>
</evidence>
<evidence type="ECO:0000313" key="14">
    <source>
        <dbReference type="Proteomes" id="UP000798808"/>
    </source>
</evidence>